<proteinExistence type="predicted"/>
<dbReference type="Proteomes" id="UP001732700">
    <property type="component" value="Chromosome 4C"/>
</dbReference>
<evidence type="ECO:0000313" key="2">
    <source>
        <dbReference type="Proteomes" id="UP001732700"/>
    </source>
</evidence>
<reference evidence="1" key="2">
    <citation type="submission" date="2025-09" db="UniProtKB">
        <authorList>
            <consortium name="EnsemblPlants"/>
        </authorList>
    </citation>
    <scope>IDENTIFICATION</scope>
</reference>
<organism evidence="1 2">
    <name type="scientific">Avena sativa</name>
    <name type="common">Oat</name>
    <dbReference type="NCBI Taxonomy" id="4498"/>
    <lineage>
        <taxon>Eukaryota</taxon>
        <taxon>Viridiplantae</taxon>
        <taxon>Streptophyta</taxon>
        <taxon>Embryophyta</taxon>
        <taxon>Tracheophyta</taxon>
        <taxon>Spermatophyta</taxon>
        <taxon>Magnoliopsida</taxon>
        <taxon>Liliopsida</taxon>
        <taxon>Poales</taxon>
        <taxon>Poaceae</taxon>
        <taxon>BOP clade</taxon>
        <taxon>Pooideae</taxon>
        <taxon>Poodae</taxon>
        <taxon>Poeae</taxon>
        <taxon>Poeae Chloroplast Group 1 (Aveneae type)</taxon>
        <taxon>Aveninae</taxon>
        <taxon>Avena</taxon>
    </lineage>
</organism>
<reference evidence="1" key="1">
    <citation type="submission" date="2021-05" db="EMBL/GenBank/DDBJ databases">
        <authorList>
            <person name="Scholz U."/>
            <person name="Mascher M."/>
            <person name="Fiebig A."/>
        </authorList>
    </citation>
    <scope>NUCLEOTIDE SEQUENCE [LARGE SCALE GENOMIC DNA]</scope>
</reference>
<accession>A0ACD5WPY0</accession>
<sequence length="514" mass="55887">MSRACVRSGIRFHLSCLVFPDSQILTVQMPSTYPGSGTQNATTAIDSMAQEGNTATGGLRRPRRVLVFPLPYQGHINPMFQLAGLLHARGFAITVFHAHLNAPDPSRHPAYHFVPVPDSLSAGCTDTADTAVMATINNILSLNSSCEASFRERLAALLEAPGARDDVACLIADAHLLTLMEVARQQGVPTLALRTGSAACFRVFMANPMLCDKGYLPAQESQLDAPVRELPPYRVRDLMAISRNREEHDQICHLLSRAVEAVRTSSGFILNTFDALEADELATTRQDLGLPVFDTGPLHKISPAASSSILPQDRACLEWLDAQAPASVLYISFGSLANMSGADLAEMAWGIANTGQPFLWVLRSDLVRGVARVTLPDGFDAVTSDRGMIVDWAPQEEVLAHAAVGGFWTHAGWNSTLEGVCGGVPMLCRPYFGDQMGNARYVELVWRAGLVLECELERGKVEQAIRRLMQSEEGDRMRERAQKLKSRAAKAITDAGSSRLSVDKLVNHILSLSK</sequence>
<keyword evidence="2" id="KW-1185">Reference proteome</keyword>
<dbReference type="EnsemblPlants" id="AVESA.00010b.r2.4CG1272230.1">
    <property type="protein sequence ID" value="AVESA.00010b.r2.4CG1272230.1.CDS"/>
    <property type="gene ID" value="AVESA.00010b.r2.4CG1272230"/>
</dbReference>
<evidence type="ECO:0000313" key="1">
    <source>
        <dbReference type="EnsemblPlants" id="AVESA.00010b.r2.4CG1272230.1.CDS"/>
    </source>
</evidence>
<protein>
    <submittedName>
        <fullName evidence="1">Uncharacterized protein</fullName>
    </submittedName>
</protein>
<name>A0ACD5WPY0_AVESA</name>